<dbReference type="AlphaFoldDB" id="A0A084TJG1"/>
<dbReference type="RefSeq" id="WP_036122759.1">
    <property type="nucleotide sequence ID" value="NZ_BMET01000004.1"/>
</dbReference>
<keyword evidence="6" id="KW-0472">Membrane</keyword>
<accession>A0A084TJG1</accession>
<keyword evidence="5" id="KW-0812">Transmembrane</keyword>
<dbReference type="GO" id="GO:0015288">
    <property type="term" value="F:porin activity"/>
    <property type="evidence" value="ECO:0007669"/>
    <property type="project" value="TreeGrafter"/>
</dbReference>
<keyword evidence="10" id="KW-1185">Reference proteome</keyword>
<comment type="subcellular location">
    <subcellularLocation>
        <location evidence="1">Cell outer membrane</location>
    </subcellularLocation>
</comment>
<keyword evidence="7" id="KW-0998">Cell outer membrane</keyword>
<keyword evidence="4" id="KW-1134">Transmembrane beta strand</keyword>
<comment type="caution">
    <text evidence="9">The sequence shown here is derived from an EMBL/GenBank/DDBJ whole genome shotgun (WGS) entry which is preliminary data.</text>
</comment>
<evidence type="ECO:0000256" key="2">
    <source>
        <dbReference type="ARBA" id="ARBA00007613"/>
    </source>
</evidence>
<dbReference type="GO" id="GO:0009279">
    <property type="term" value="C:cell outer membrane"/>
    <property type="evidence" value="ECO:0007669"/>
    <property type="project" value="UniProtKB-SubCell"/>
</dbReference>
<dbReference type="PANTHER" id="PTHR30026">
    <property type="entry name" value="OUTER MEMBRANE PROTEIN TOLC"/>
    <property type="match status" value="1"/>
</dbReference>
<dbReference type="InterPro" id="IPR003423">
    <property type="entry name" value="OMP_efflux"/>
</dbReference>
<feature type="signal peptide" evidence="8">
    <location>
        <begin position="1"/>
        <end position="21"/>
    </location>
</feature>
<evidence type="ECO:0000313" key="10">
    <source>
        <dbReference type="Proteomes" id="UP000028521"/>
    </source>
</evidence>
<dbReference type="Proteomes" id="UP000028521">
    <property type="component" value="Unassembled WGS sequence"/>
</dbReference>
<reference evidence="9 10" key="1">
    <citation type="journal article" date="2014" name="Genome Announc.">
        <title>Draft Genome Sequence of the Algicidal Bacterium Mangrovimonas yunxiaonensis Strain LY01.</title>
        <authorList>
            <person name="Li Y."/>
            <person name="Zhu H."/>
            <person name="Li C."/>
            <person name="Zhang H."/>
            <person name="Chen Z."/>
            <person name="Zheng W."/>
            <person name="Xu H."/>
            <person name="Zheng T."/>
        </authorList>
    </citation>
    <scope>NUCLEOTIDE SEQUENCE [LARGE SCALE GENOMIC DNA]</scope>
    <source>
        <strain evidence="9 10">LY01</strain>
    </source>
</reference>
<evidence type="ECO:0000256" key="6">
    <source>
        <dbReference type="ARBA" id="ARBA00023136"/>
    </source>
</evidence>
<evidence type="ECO:0000313" key="9">
    <source>
        <dbReference type="EMBL" id="KFB00847.1"/>
    </source>
</evidence>
<evidence type="ECO:0000256" key="7">
    <source>
        <dbReference type="ARBA" id="ARBA00023237"/>
    </source>
</evidence>
<keyword evidence="8" id="KW-0732">Signal</keyword>
<evidence type="ECO:0000256" key="8">
    <source>
        <dbReference type="SAM" id="SignalP"/>
    </source>
</evidence>
<evidence type="ECO:0000256" key="4">
    <source>
        <dbReference type="ARBA" id="ARBA00022452"/>
    </source>
</evidence>
<evidence type="ECO:0000256" key="3">
    <source>
        <dbReference type="ARBA" id="ARBA00022448"/>
    </source>
</evidence>
<dbReference type="InterPro" id="IPR051906">
    <property type="entry name" value="TolC-like"/>
</dbReference>
<dbReference type="EMBL" id="JPFK01000007">
    <property type="protein sequence ID" value="KFB00847.1"/>
    <property type="molecule type" value="Genomic_DNA"/>
</dbReference>
<protein>
    <submittedName>
        <fullName evidence="9">Transporter</fullName>
    </submittedName>
</protein>
<dbReference type="eggNOG" id="COG1538">
    <property type="taxonomic scope" value="Bacteria"/>
</dbReference>
<gene>
    <name evidence="9" type="ORF">IA57_10385</name>
</gene>
<reference evidence="10" key="2">
    <citation type="submission" date="2014-07" db="EMBL/GenBank/DDBJ databases">
        <title>Genome sequence of Mangrovimonas yunxiaonensis.</title>
        <authorList>
            <person name="Li Y."/>
            <person name="Zheng T."/>
        </authorList>
    </citation>
    <scope>NUCLEOTIDE SEQUENCE [LARGE SCALE GENOMIC DNA]</scope>
    <source>
        <strain evidence="10">LY01</strain>
    </source>
</reference>
<dbReference type="PANTHER" id="PTHR30026:SF20">
    <property type="entry name" value="OUTER MEMBRANE PROTEIN TOLC"/>
    <property type="match status" value="1"/>
</dbReference>
<proteinExistence type="inferred from homology"/>
<evidence type="ECO:0000256" key="1">
    <source>
        <dbReference type="ARBA" id="ARBA00004442"/>
    </source>
</evidence>
<dbReference type="OrthoDB" id="13803at2"/>
<name>A0A084TJG1_9FLAO</name>
<comment type="similarity">
    <text evidence="2">Belongs to the outer membrane factor (OMF) (TC 1.B.17) family.</text>
</comment>
<evidence type="ECO:0000256" key="5">
    <source>
        <dbReference type="ARBA" id="ARBA00022692"/>
    </source>
</evidence>
<dbReference type="Pfam" id="PF02321">
    <property type="entry name" value="OEP"/>
    <property type="match status" value="2"/>
</dbReference>
<dbReference type="SUPFAM" id="SSF56954">
    <property type="entry name" value="Outer membrane efflux proteins (OEP)"/>
    <property type="match status" value="1"/>
</dbReference>
<keyword evidence="3" id="KW-0813">Transport</keyword>
<dbReference type="STRING" id="1197477.IA57_10385"/>
<dbReference type="GO" id="GO:1990281">
    <property type="term" value="C:efflux pump complex"/>
    <property type="evidence" value="ECO:0007669"/>
    <property type="project" value="TreeGrafter"/>
</dbReference>
<feature type="chain" id="PRO_5001782579" evidence="8">
    <location>
        <begin position="22"/>
        <end position="436"/>
    </location>
</feature>
<dbReference type="GO" id="GO:0015562">
    <property type="term" value="F:efflux transmembrane transporter activity"/>
    <property type="evidence" value="ECO:0007669"/>
    <property type="project" value="InterPro"/>
</dbReference>
<sequence>MKRKIYTIAIALFGLVSGLQAQQIVPVSKADVLGKVQESNRTLKISEADFNQAKADFRQTNAVFLPNISVSHTGMSTTNPLAAFGAKINQEIVSQSDFNPALLNDPDQIQNFTTKFEIQQPLLNFDGVYQRKAAKLKMEAMALQQLRTKDYLSLEVEKAYMQLQLAYKTVAVVETALKAAKANKQLADNSFKQGYLQKADVLAVEVRVSEVESQLHTAESHVKNASDYLSFLMHEDQEVVYRPLDSLQVEVVTLNPKDVISEERSDIKAMALSADAYKTMLKAEKMNFLPRLNAFGSYELYDDQMFQGHANGYVFGAQLSWNILNGGKRFGKIQKGQSTYDKSKFQYEQYKSKSDMELNKAWRALNDTEKKLNLTALALKQSKESLRIRTNRFGEGLEKTSDLLMAETQYAQKQLEYYQTIYQYNYAQAYVQFLTQ</sequence>
<dbReference type="Gene3D" id="1.20.1600.10">
    <property type="entry name" value="Outer membrane efflux proteins (OEP)"/>
    <property type="match status" value="1"/>
</dbReference>
<organism evidence="9 10">
    <name type="scientific">Mangrovimonas yunxiaonensis</name>
    <dbReference type="NCBI Taxonomy" id="1197477"/>
    <lineage>
        <taxon>Bacteria</taxon>
        <taxon>Pseudomonadati</taxon>
        <taxon>Bacteroidota</taxon>
        <taxon>Flavobacteriia</taxon>
        <taxon>Flavobacteriales</taxon>
        <taxon>Flavobacteriaceae</taxon>
        <taxon>Mangrovimonas</taxon>
    </lineage>
</organism>